<dbReference type="Gene3D" id="3.40.250.10">
    <property type="entry name" value="Rhodanese-like domain"/>
    <property type="match status" value="1"/>
</dbReference>
<sequence>MISRRRSPLSNTRPRRRPIPRPSPHPPPPRWRATPGAHPMPAQPGPNGHSCPVGGAELDGRLSEWAMGSLPGKAARDDPCDGRGTSCRGIAAPSLPGLPLLDHARVTCELASVVLQAWKGRVPQRRPVADRGIIGAGAVRVRSRTPVGRTGGCALPRRAPVSPAIPAAFLRRTDLVAGEIVMFAMLRKKVLGDTAATRIERLEPTELHRRLVDADPALVLDVREPDEFAAWHIPGARNLPLRRVRDRAHAVARTERKVVLVCFSGARATRAAELLQVAGLRDLAVLHGGTAAWRHSHLPLEGGLSAEDEFAG</sequence>
<feature type="region of interest" description="Disordered" evidence="1">
    <location>
        <begin position="1"/>
        <end position="57"/>
    </location>
</feature>
<gene>
    <name evidence="3" type="ORF">F1189_24995</name>
</gene>
<dbReference type="EMBL" id="VWPK01000055">
    <property type="protein sequence ID" value="KAA5609237.1"/>
    <property type="molecule type" value="Genomic_DNA"/>
</dbReference>
<dbReference type="PROSITE" id="PS50206">
    <property type="entry name" value="RHODANESE_3"/>
    <property type="match status" value="1"/>
</dbReference>
<dbReference type="InterPro" id="IPR001307">
    <property type="entry name" value="Thiosulphate_STrfase_CS"/>
</dbReference>
<dbReference type="InterPro" id="IPR050229">
    <property type="entry name" value="GlpE_sulfurtransferase"/>
</dbReference>
<feature type="compositionally biased region" description="Basic residues" evidence="1">
    <location>
        <begin position="1"/>
        <end position="19"/>
    </location>
</feature>
<dbReference type="AlphaFoldDB" id="A0A5M6IMQ0"/>
<evidence type="ECO:0000259" key="2">
    <source>
        <dbReference type="PROSITE" id="PS50206"/>
    </source>
</evidence>
<dbReference type="PANTHER" id="PTHR43031:SF18">
    <property type="entry name" value="RHODANESE-RELATED SULFURTRANSFERASES"/>
    <property type="match status" value="1"/>
</dbReference>
<dbReference type="InterPro" id="IPR036873">
    <property type="entry name" value="Rhodanese-like_dom_sf"/>
</dbReference>
<accession>A0A5M6IMQ0</accession>
<comment type="caution">
    <text evidence="3">The sequence shown here is derived from an EMBL/GenBank/DDBJ whole genome shotgun (WGS) entry which is preliminary data.</text>
</comment>
<feature type="compositionally biased region" description="Pro residues" evidence="1">
    <location>
        <begin position="20"/>
        <end position="30"/>
    </location>
</feature>
<dbReference type="InterPro" id="IPR001763">
    <property type="entry name" value="Rhodanese-like_dom"/>
</dbReference>
<dbReference type="CDD" id="cd00158">
    <property type="entry name" value="RHOD"/>
    <property type="match status" value="1"/>
</dbReference>
<dbReference type="PROSITE" id="PS00380">
    <property type="entry name" value="RHODANESE_1"/>
    <property type="match status" value="1"/>
</dbReference>
<dbReference type="Pfam" id="PF00581">
    <property type="entry name" value="Rhodanese"/>
    <property type="match status" value="1"/>
</dbReference>
<dbReference type="GO" id="GO:0004792">
    <property type="term" value="F:thiosulfate-cyanide sulfurtransferase activity"/>
    <property type="evidence" value="ECO:0007669"/>
    <property type="project" value="InterPro"/>
</dbReference>
<keyword evidence="4" id="KW-1185">Reference proteome</keyword>
<dbReference type="SMART" id="SM00450">
    <property type="entry name" value="RHOD"/>
    <property type="match status" value="1"/>
</dbReference>
<evidence type="ECO:0000256" key="1">
    <source>
        <dbReference type="SAM" id="MobiDB-lite"/>
    </source>
</evidence>
<dbReference type="PANTHER" id="PTHR43031">
    <property type="entry name" value="FAD-DEPENDENT OXIDOREDUCTASE"/>
    <property type="match status" value="1"/>
</dbReference>
<name>A0A5M6IMQ0_9PROT</name>
<reference evidence="3 4" key="1">
    <citation type="submission" date="2019-09" db="EMBL/GenBank/DDBJ databases">
        <title>Genome sequence of Rhodovastum atsumiense, a diverse member of the Acetobacteraceae family of non-sulfur purple photosynthetic bacteria.</title>
        <authorList>
            <person name="Meyer T."/>
            <person name="Kyndt J."/>
        </authorList>
    </citation>
    <scope>NUCLEOTIDE SEQUENCE [LARGE SCALE GENOMIC DNA]</scope>
    <source>
        <strain evidence="3 4">DSM 21279</strain>
    </source>
</reference>
<evidence type="ECO:0000313" key="3">
    <source>
        <dbReference type="EMBL" id="KAA5609237.1"/>
    </source>
</evidence>
<evidence type="ECO:0000313" key="4">
    <source>
        <dbReference type="Proteomes" id="UP000325255"/>
    </source>
</evidence>
<feature type="domain" description="Rhodanese" evidence="2">
    <location>
        <begin position="213"/>
        <end position="302"/>
    </location>
</feature>
<organism evidence="3 4">
    <name type="scientific">Rhodovastum atsumiense</name>
    <dbReference type="NCBI Taxonomy" id="504468"/>
    <lineage>
        <taxon>Bacteria</taxon>
        <taxon>Pseudomonadati</taxon>
        <taxon>Pseudomonadota</taxon>
        <taxon>Alphaproteobacteria</taxon>
        <taxon>Acetobacterales</taxon>
        <taxon>Acetobacteraceae</taxon>
        <taxon>Rhodovastum</taxon>
    </lineage>
</organism>
<dbReference type="OrthoDB" id="9781034at2"/>
<dbReference type="SUPFAM" id="SSF52821">
    <property type="entry name" value="Rhodanese/Cell cycle control phosphatase"/>
    <property type="match status" value="1"/>
</dbReference>
<proteinExistence type="predicted"/>
<dbReference type="Proteomes" id="UP000325255">
    <property type="component" value="Unassembled WGS sequence"/>
</dbReference>
<protein>
    <submittedName>
        <fullName evidence="3">Rhodanese-like domain-containing protein</fullName>
    </submittedName>
</protein>